<keyword evidence="3" id="KW-1185">Reference proteome</keyword>
<evidence type="ECO:0000256" key="1">
    <source>
        <dbReference type="SAM" id="MobiDB-lite"/>
    </source>
</evidence>
<dbReference type="VEuPathDB" id="FungiDB:HMPREF1544_11353"/>
<reference evidence="3" key="1">
    <citation type="submission" date="2013-05" db="EMBL/GenBank/DDBJ databases">
        <title>The Genome sequence of Mucor circinelloides f. circinelloides 1006PhL.</title>
        <authorList>
            <consortium name="The Broad Institute Genomics Platform"/>
            <person name="Cuomo C."/>
            <person name="Earl A."/>
            <person name="Findley K."/>
            <person name="Lee S.C."/>
            <person name="Walker B."/>
            <person name="Young S."/>
            <person name="Zeng Q."/>
            <person name="Gargeya S."/>
            <person name="Fitzgerald M."/>
            <person name="Haas B."/>
            <person name="Abouelleil A."/>
            <person name="Allen A.W."/>
            <person name="Alvarado L."/>
            <person name="Arachchi H.M."/>
            <person name="Berlin A.M."/>
            <person name="Chapman S.B."/>
            <person name="Gainer-Dewar J."/>
            <person name="Goldberg J."/>
            <person name="Griggs A."/>
            <person name="Gujja S."/>
            <person name="Hansen M."/>
            <person name="Howarth C."/>
            <person name="Imamovic A."/>
            <person name="Ireland A."/>
            <person name="Larimer J."/>
            <person name="McCowan C."/>
            <person name="Murphy C."/>
            <person name="Pearson M."/>
            <person name="Poon T.W."/>
            <person name="Priest M."/>
            <person name="Roberts A."/>
            <person name="Saif S."/>
            <person name="Shea T."/>
            <person name="Sisk P."/>
            <person name="Sykes S."/>
            <person name="Wortman J."/>
            <person name="Nusbaum C."/>
            <person name="Birren B."/>
        </authorList>
    </citation>
    <scope>NUCLEOTIDE SEQUENCE [LARGE SCALE GENOMIC DNA]</scope>
    <source>
        <strain evidence="3">1006PhL</strain>
    </source>
</reference>
<accession>S2J1E0</accession>
<gene>
    <name evidence="2" type="ORF">HMPREF1544_11353</name>
</gene>
<protein>
    <submittedName>
        <fullName evidence="2">Uncharacterized protein</fullName>
    </submittedName>
</protein>
<dbReference type="AlphaFoldDB" id="S2J1E0"/>
<feature type="compositionally biased region" description="Polar residues" evidence="1">
    <location>
        <begin position="62"/>
        <end position="71"/>
    </location>
</feature>
<dbReference type="InParanoid" id="S2J1E0"/>
<dbReference type="EMBL" id="KE124140">
    <property type="protein sequence ID" value="EPB81932.1"/>
    <property type="molecule type" value="Genomic_DNA"/>
</dbReference>
<organism evidence="2 3">
    <name type="scientific">Mucor circinelloides f. circinelloides (strain 1006PhL)</name>
    <name type="common">Mucormycosis agent</name>
    <name type="synonym">Calyptromyces circinelloides</name>
    <dbReference type="NCBI Taxonomy" id="1220926"/>
    <lineage>
        <taxon>Eukaryota</taxon>
        <taxon>Fungi</taxon>
        <taxon>Fungi incertae sedis</taxon>
        <taxon>Mucoromycota</taxon>
        <taxon>Mucoromycotina</taxon>
        <taxon>Mucoromycetes</taxon>
        <taxon>Mucorales</taxon>
        <taxon>Mucorineae</taxon>
        <taxon>Mucoraceae</taxon>
        <taxon>Mucor</taxon>
    </lineage>
</organism>
<feature type="compositionally biased region" description="Polar residues" evidence="1">
    <location>
        <begin position="108"/>
        <end position="117"/>
    </location>
</feature>
<feature type="compositionally biased region" description="Basic and acidic residues" evidence="1">
    <location>
        <begin position="307"/>
        <end position="316"/>
    </location>
</feature>
<feature type="region of interest" description="Disordered" evidence="1">
    <location>
        <begin position="307"/>
        <end position="339"/>
    </location>
</feature>
<sequence>MLLHRCLPGFKIQDIYLRLSKSENAIATHTAQLDQIQDLLRRNHELQSALDIANRRIAELEVQSQKANPTHSAPTSSNLPSSSQRADGPCSSKWADLAATPPPANPAKTSRPQAPNAKTTSQPKTIPKTKPKRPLTLEQLDRFYSAPSATHGYQFLYFASGGGRERISKICAGFNVLGLHLQQGRILDIHYPENNTIGFLVHNDYTDTVIAAMSKLPSSTLIADFDPCASSLLLKDPKYHQTTGFSFLTSEAARIFQERLIRIVQRLHVLHVELAVARNFCFTHQWITTHQYRELYQCVYPEKAHKSDSPLAKDDVNTGDTDSQNPTISPAASLTSSTV</sequence>
<feature type="compositionally biased region" description="Low complexity" evidence="1">
    <location>
        <begin position="72"/>
        <end position="83"/>
    </location>
</feature>
<evidence type="ECO:0000313" key="3">
    <source>
        <dbReference type="Proteomes" id="UP000014254"/>
    </source>
</evidence>
<evidence type="ECO:0000313" key="2">
    <source>
        <dbReference type="EMBL" id="EPB81932.1"/>
    </source>
</evidence>
<feature type="compositionally biased region" description="Polar residues" evidence="1">
    <location>
        <begin position="318"/>
        <end position="339"/>
    </location>
</feature>
<feature type="region of interest" description="Disordered" evidence="1">
    <location>
        <begin position="62"/>
        <end position="136"/>
    </location>
</feature>
<name>S2J1E0_MUCC1</name>
<dbReference type="eggNOG" id="ENOG502TABX">
    <property type="taxonomic scope" value="Eukaryota"/>
</dbReference>
<dbReference type="Proteomes" id="UP000014254">
    <property type="component" value="Unassembled WGS sequence"/>
</dbReference>
<proteinExistence type="predicted"/>
<dbReference type="STRING" id="1220926.S2J1E0"/>